<evidence type="ECO:0000313" key="13">
    <source>
        <dbReference type="EMBL" id="RAO69462.1"/>
    </source>
</evidence>
<dbReference type="SUPFAM" id="SSF51905">
    <property type="entry name" value="FAD/NAD(P)-binding domain"/>
    <property type="match status" value="3"/>
</dbReference>
<dbReference type="InterPro" id="IPR051209">
    <property type="entry name" value="FAD-bind_Monooxygenase_sf"/>
</dbReference>
<feature type="domain" description="Major facilitator superfamily (MFS) profile" evidence="12">
    <location>
        <begin position="34"/>
        <end position="450"/>
    </location>
</feature>
<dbReference type="GO" id="GO:0016020">
    <property type="term" value="C:membrane"/>
    <property type="evidence" value="ECO:0007669"/>
    <property type="project" value="UniProtKB-SubCell"/>
</dbReference>
<evidence type="ECO:0000256" key="7">
    <source>
        <dbReference type="ARBA" id="ARBA00022827"/>
    </source>
</evidence>
<dbReference type="FunFam" id="1.20.1250.20:FF:000065">
    <property type="entry name" value="Putative MFS pantothenate transporter"/>
    <property type="match status" value="1"/>
</dbReference>
<feature type="transmembrane region" description="Helical" evidence="11">
    <location>
        <begin position="25"/>
        <end position="43"/>
    </location>
</feature>
<feature type="transmembrane region" description="Helical" evidence="11">
    <location>
        <begin position="126"/>
        <end position="150"/>
    </location>
</feature>
<comment type="similarity">
    <text evidence="10">Belongs to the major facilitator superfamily. Allantoate permease family.</text>
</comment>
<dbReference type="EMBL" id="MIKG01000009">
    <property type="protein sequence ID" value="RAO69462.1"/>
    <property type="molecule type" value="Genomic_DNA"/>
</dbReference>
<dbReference type="PANTHER" id="PTHR42877:SF6">
    <property type="entry name" value="MONOOXYGENASE, PUTATIVE (AFU_ORTHOLOGUE AFUA_3G15050)-RELATED"/>
    <property type="match status" value="1"/>
</dbReference>
<keyword evidence="8 11" id="KW-1133">Transmembrane helix</keyword>
<evidence type="ECO:0000256" key="8">
    <source>
        <dbReference type="ARBA" id="ARBA00022989"/>
    </source>
</evidence>
<dbReference type="Pfam" id="PF13738">
    <property type="entry name" value="Pyr_redox_3"/>
    <property type="match status" value="1"/>
</dbReference>
<dbReference type="Gene3D" id="1.20.1250.20">
    <property type="entry name" value="MFS general substrate transporter like domains"/>
    <property type="match status" value="1"/>
</dbReference>
<organism evidence="13 14">
    <name type="scientific">Talaromyces amestolkiae</name>
    <dbReference type="NCBI Taxonomy" id="1196081"/>
    <lineage>
        <taxon>Eukaryota</taxon>
        <taxon>Fungi</taxon>
        <taxon>Dikarya</taxon>
        <taxon>Ascomycota</taxon>
        <taxon>Pezizomycotina</taxon>
        <taxon>Eurotiomycetes</taxon>
        <taxon>Eurotiomycetidae</taxon>
        <taxon>Eurotiales</taxon>
        <taxon>Trichocomaceae</taxon>
        <taxon>Talaromyces</taxon>
        <taxon>Talaromyces sect. Talaromyces</taxon>
    </lineage>
</organism>
<dbReference type="Pfam" id="PF07690">
    <property type="entry name" value="MFS_1"/>
    <property type="match status" value="1"/>
</dbReference>
<dbReference type="SUPFAM" id="SSF103473">
    <property type="entry name" value="MFS general substrate transporter"/>
    <property type="match status" value="1"/>
</dbReference>
<dbReference type="InterPro" id="IPR011701">
    <property type="entry name" value="MFS"/>
</dbReference>
<comment type="similarity">
    <text evidence="3">Belongs to the FAD-binding monooxygenase family.</text>
</comment>
<name>A0A364L0X5_TALAM</name>
<evidence type="ECO:0000256" key="9">
    <source>
        <dbReference type="ARBA" id="ARBA00023136"/>
    </source>
</evidence>
<keyword evidence="6 11" id="KW-0812">Transmembrane</keyword>
<keyword evidence="4" id="KW-0813">Transport</keyword>
<evidence type="ECO:0000256" key="10">
    <source>
        <dbReference type="ARBA" id="ARBA00037968"/>
    </source>
</evidence>
<dbReference type="PROSITE" id="PS50850">
    <property type="entry name" value="MFS"/>
    <property type="match status" value="1"/>
</dbReference>
<feature type="transmembrane region" description="Helical" evidence="11">
    <location>
        <begin position="194"/>
        <end position="216"/>
    </location>
</feature>
<comment type="cofactor">
    <cofactor evidence="1">
        <name>FAD</name>
        <dbReference type="ChEBI" id="CHEBI:57692"/>
    </cofactor>
</comment>
<evidence type="ECO:0000256" key="11">
    <source>
        <dbReference type="SAM" id="Phobius"/>
    </source>
</evidence>
<evidence type="ECO:0000256" key="5">
    <source>
        <dbReference type="ARBA" id="ARBA00022630"/>
    </source>
</evidence>
<dbReference type="PANTHER" id="PTHR42877">
    <property type="entry name" value="L-ORNITHINE N(5)-MONOOXYGENASE-RELATED"/>
    <property type="match status" value="1"/>
</dbReference>
<feature type="transmembrane region" description="Helical" evidence="11">
    <location>
        <begin position="162"/>
        <end position="182"/>
    </location>
</feature>
<dbReference type="GeneID" id="63794690"/>
<evidence type="ECO:0000256" key="6">
    <source>
        <dbReference type="ARBA" id="ARBA00022692"/>
    </source>
</evidence>
<sequence length="1074" mass="121472">MKSFFIRIGDAVHWYPKGITTEEKILIFKIDLLVLVYACLAFFTKYLDISALTNAYVSGMEEDLNLFGNRLNYINAAYETGYVVFQIPSNLFITRYPSQYYLPAAEVFWGLFTLGTAFVQNYEQLVVMRFFVGLSATSCYVGLVHIINSWYRKEELGRRNALFWISNPIGQMFAGYLQAAAYTNLNGTAGLQGWRWLFVICTIITIPVAFIGFAFFPDVPERTKSRWLTSEEKALAKKRLEEEGFKPSTGINRALFKRVASTWEFYVFVFCLLLLCNAIYPLGTPFILWLKSQPDRYSIPLVDDIGTITNAVAAVSALVNAYYTDLRGKRWEPIMFSASLAVFANLLLAIWNIPNGLKFFAFIAIGWAEGVLPILIAWTAETLAGDLELRAITLATYNCLGEVTSLVVPLVAWPVSKGPRFLGGYIWAVVISFAYVLNVVLILVLEKRKRRQDQPKTVFANEEVIDTMARALERLNQIQKTIAPPSIAPEGGALKESTEKLWRPRDRPFDLAPPVKVIIVGAGIAGIAASILLPRKVANLTYKVFEKQNAVGGTWAQNRYPGVRCDIPSHSYQLTFAPNTHWSEYYSSGDEIQQYYDRLAKDFGVEEHLNFKHEVLSAIWSDDVKQWIVKVQNLATGEIFTETSDFFILAAGRLNVPKYPKIPGLKTVYQGTVVHTAEWTEDLTNKLKGKRVAVIGNGASGQQILVNILEDTAHIDHYVRSRQWTVSSFNPNLVSAKIDLPGAHIYTDEEKRRFDKDPQAYLEYRREIERYFHGRYEGTISGSKENEQIRQKYEEELLTRLGGDKSWFDRLVPDFAPGCKRPIPSAGYIDAIRNSKVDYVDNTRITHATATGLVTDDGIERPVDIIIVATGFENGFRPLFPTIGKNGVDLSKLWADDGPIGYPETYFGVMAPNIPNYFAVTQANTNGQGGTFPLQTEISATYISKVIRKVQSQGYRAIYPSQEATDDFNEIITGYFDDKVIGDDCDGWWKSGFGKSRPLVSWPGTGHHRFDISREPRWEDFVFERSEEGKRNRFEYFGNGWTERERTGGNAALTSYLREVGKIDIATLHENWND</sequence>
<feature type="transmembrane region" description="Helical" evidence="11">
    <location>
        <begin position="392"/>
        <end position="413"/>
    </location>
</feature>
<comment type="subcellular location">
    <subcellularLocation>
        <location evidence="2">Membrane</location>
        <topology evidence="2">Multi-pass membrane protein</topology>
    </subcellularLocation>
</comment>
<evidence type="ECO:0000256" key="1">
    <source>
        <dbReference type="ARBA" id="ARBA00001974"/>
    </source>
</evidence>
<keyword evidence="7" id="KW-0274">FAD</keyword>
<dbReference type="Proteomes" id="UP000249363">
    <property type="component" value="Unassembled WGS sequence"/>
</dbReference>
<dbReference type="RefSeq" id="XP_040733978.1">
    <property type="nucleotide sequence ID" value="XM_040877954.1"/>
</dbReference>
<gene>
    <name evidence="13" type="ORF">BHQ10_005474</name>
</gene>
<feature type="transmembrane region" description="Helical" evidence="11">
    <location>
        <begin position="335"/>
        <end position="353"/>
    </location>
</feature>
<keyword evidence="14" id="KW-1185">Reference proteome</keyword>
<accession>A0A364L0X5</accession>
<evidence type="ECO:0000256" key="2">
    <source>
        <dbReference type="ARBA" id="ARBA00004141"/>
    </source>
</evidence>
<proteinExistence type="inferred from homology"/>
<dbReference type="InterPro" id="IPR020846">
    <property type="entry name" value="MFS_dom"/>
</dbReference>
<feature type="transmembrane region" description="Helical" evidence="11">
    <location>
        <begin position="359"/>
        <end position="380"/>
    </location>
</feature>
<comment type="caution">
    <text evidence="13">The sequence shown here is derived from an EMBL/GenBank/DDBJ whole genome shotgun (WGS) entry which is preliminary data.</text>
</comment>
<dbReference type="OrthoDB" id="74360at2759"/>
<feature type="transmembrane region" description="Helical" evidence="11">
    <location>
        <begin position="305"/>
        <end position="323"/>
    </location>
</feature>
<dbReference type="GO" id="GO:0022857">
    <property type="term" value="F:transmembrane transporter activity"/>
    <property type="evidence" value="ECO:0007669"/>
    <property type="project" value="InterPro"/>
</dbReference>
<dbReference type="AlphaFoldDB" id="A0A364L0X5"/>
<reference evidence="13 14" key="1">
    <citation type="journal article" date="2017" name="Biotechnol. Biofuels">
        <title>Differential beta-glucosidase expression as a function of carbon source availability in Talaromyces amestolkiae: a genomic and proteomic approach.</title>
        <authorList>
            <person name="de Eugenio L.I."/>
            <person name="Mendez-Liter J.A."/>
            <person name="Nieto-Dominguez M."/>
            <person name="Alonso L."/>
            <person name="Gil-Munoz J."/>
            <person name="Barriuso J."/>
            <person name="Prieto A."/>
            <person name="Martinez M.J."/>
        </authorList>
    </citation>
    <scope>NUCLEOTIDE SEQUENCE [LARGE SCALE GENOMIC DNA]</scope>
    <source>
        <strain evidence="13 14">CIB</strain>
    </source>
</reference>
<evidence type="ECO:0000256" key="4">
    <source>
        <dbReference type="ARBA" id="ARBA00022448"/>
    </source>
</evidence>
<protein>
    <recommendedName>
        <fullName evidence="12">Major facilitator superfamily (MFS) profile domain-containing protein</fullName>
    </recommendedName>
</protein>
<evidence type="ECO:0000313" key="14">
    <source>
        <dbReference type="Proteomes" id="UP000249363"/>
    </source>
</evidence>
<keyword evidence="5" id="KW-0285">Flavoprotein</keyword>
<evidence type="ECO:0000256" key="3">
    <source>
        <dbReference type="ARBA" id="ARBA00010139"/>
    </source>
</evidence>
<dbReference type="InterPro" id="IPR036259">
    <property type="entry name" value="MFS_trans_sf"/>
</dbReference>
<keyword evidence="9 11" id="KW-0472">Membrane</keyword>
<dbReference type="Gene3D" id="3.50.50.60">
    <property type="entry name" value="FAD/NAD(P)-binding domain"/>
    <property type="match status" value="2"/>
</dbReference>
<feature type="transmembrane region" description="Helical" evidence="11">
    <location>
        <begin position="425"/>
        <end position="445"/>
    </location>
</feature>
<dbReference type="InterPro" id="IPR036188">
    <property type="entry name" value="FAD/NAD-bd_sf"/>
</dbReference>
<evidence type="ECO:0000259" key="12">
    <source>
        <dbReference type="PROSITE" id="PS50850"/>
    </source>
</evidence>
<feature type="transmembrane region" description="Helical" evidence="11">
    <location>
        <begin position="265"/>
        <end position="290"/>
    </location>
</feature>
<feature type="transmembrane region" description="Helical" evidence="11">
    <location>
        <begin position="515"/>
        <end position="533"/>
    </location>
</feature>